<dbReference type="SUPFAM" id="SSF52540">
    <property type="entry name" value="P-loop containing nucleoside triphosphate hydrolases"/>
    <property type="match status" value="1"/>
</dbReference>
<dbReference type="RefSeq" id="WP_140587689.1">
    <property type="nucleotide sequence ID" value="NZ_VFRR01000007.1"/>
</dbReference>
<keyword evidence="3" id="KW-0067">ATP-binding</keyword>
<dbReference type="AlphaFoldDB" id="A0A501X138"/>
<dbReference type="InterPro" id="IPR027417">
    <property type="entry name" value="P-loop_NTPase"/>
</dbReference>
<dbReference type="GO" id="GO:0005524">
    <property type="term" value="F:ATP binding"/>
    <property type="evidence" value="ECO:0007669"/>
    <property type="project" value="UniProtKB-KW"/>
</dbReference>
<accession>A0A501X138</accession>
<evidence type="ECO:0000313" key="3">
    <source>
        <dbReference type="EMBL" id="TPE54081.1"/>
    </source>
</evidence>
<keyword evidence="1" id="KW-0813">Transport</keyword>
<dbReference type="PANTHER" id="PTHR42734">
    <property type="entry name" value="METAL TRANSPORT SYSTEM ATP-BINDING PROTEIN TM_0124-RELATED"/>
    <property type="match status" value="1"/>
</dbReference>
<dbReference type="Pfam" id="PF00005">
    <property type="entry name" value="ABC_tran"/>
    <property type="match status" value="1"/>
</dbReference>
<evidence type="ECO:0000256" key="1">
    <source>
        <dbReference type="ARBA" id="ARBA00022448"/>
    </source>
</evidence>
<dbReference type="InterPro" id="IPR003439">
    <property type="entry name" value="ABC_transporter-like_ATP-bd"/>
</dbReference>
<sequence length="233" mass="25626">MSLGPAIALQDVSVTVKGNTLLTPFSLSLSAGQWHGIAGPNGGGKSTLLKALAGLLNHQGRIERHWQPDDAKQIGYMPQLVPFDATLHVTALDFLRMNSKKRPVWQRYKTDSKLETAIDKVGVANLLPKRLGTLSTGERQRILLTAALLHTPSLLLLDEPIAGVDRKGREHIITLLSEFRQQGGTILMVEHDWQVIQQYCDSVSWIDGGLIEHGAPQMFSQMQAMPMGLRHAS</sequence>
<dbReference type="PROSITE" id="PS50893">
    <property type="entry name" value="ABC_TRANSPORTER_2"/>
    <property type="match status" value="1"/>
</dbReference>
<keyword evidence="3" id="KW-0547">Nucleotide-binding</keyword>
<feature type="domain" description="ABC transporter" evidence="2">
    <location>
        <begin position="7"/>
        <end position="232"/>
    </location>
</feature>
<gene>
    <name evidence="3" type="ORF">FJM67_05560</name>
</gene>
<dbReference type="OrthoDB" id="9780942at2"/>
<evidence type="ECO:0000259" key="2">
    <source>
        <dbReference type="PROSITE" id="PS50893"/>
    </source>
</evidence>
<reference evidence="3 4" key="1">
    <citation type="submission" date="2019-06" db="EMBL/GenBank/DDBJ databases">
        <title>A novel bacterium of genus Marinomonas, isolated from coastal sand.</title>
        <authorList>
            <person name="Huang H."/>
            <person name="Mo K."/>
            <person name="Hu Y."/>
        </authorList>
    </citation>
    <scope>NUCLEOTIDE SEQUENCE [LARGE SCALE GENOMIC DNA]</scope>
    <source>
        <strain evidence="3 4">HB171799</strain>
    </source>
</reference>
<organism evidence="3 4">
    <name type="scientific">Maribrevibacterium harenarium</name>
    <dbReference type="NCBI Taxonomy" id="2589817"/>
    <lineage>
        <taxon>Bacteria</taxon>
        <taxon>Pseudomonadati</taxon>
        <taxon>Pseudomonadota</taxon>
        <taxon>Gammaproteobacteria</taxon>
        <taxon>Oceanospirillales</taxon>
        <taxon>Oceanospirillaceae</taxon>
        <taxon>Maribrevibacterium</taxon>
    </lineage>
</organism>
<dbReference type="InterPro" id="IPR050153">
    <property type="entry name" value="Metal_Ion_Import_ABC"/>
</dbReference>
<keyword evidence="4" id="KW-1185">Reference proteome</keyword>
<dbReference type="PANTHER" id="PTHR42734:SF7">
    <property type="entry name" value="ATP-BINDING COMPONENT OF ABC TRANSPORTER-RELATED"/>
    <property type="match status" value="1"/>
</dbReference>
<comment type="caution">
    <text evidence="3">The sequence shown here is derived from an EMBL/GenBank/DDBJ whole genome shotgun (WGS) entry which is preliminary data.</text>
</comment>
<proteinExistence type="predicted"/>
<dbReference type="Gene3D" id="3.40.50.300">
    <property type="entry name" value="P-loop containing nucleotide triphosphate hydrolases"/>
    <property type="match status" value="1"/>
</dbReference>
<dbReference type="GO" id="GO:0016887">
    <property type="term" value="F:ATP hydrolysis activity"/>
    <property type="evidence" value="ECO:0007669"/>
    <property type="project" value="InterPro"/>
</dbReference>
<protein>
    <submittedName>
        <fullName evidence="3">ATP-binding cassette domain-containing protein</fullName>
    </submittedName>
</protein>
<dbReference type="EMBL" id="VFRR01000007">
    <property type="protein sequence ID" value="TPE54081.1"/>
    <property type="molecule type" value="Genomic_DNA"/>
</dbReference>
<dbReference type="Proteomes" id="UP000315901">
    <property type="component" value="Unassembled WGS sequence"/>
</dbReference>
<evidence type="ECO:0000313" key="4">
    <source>
        <dbReference type="Proteomes" id="UP000315901"/>
    </source>
</evidence>
<name>A0A501X138_9GAMM</name>